<gene>
    <name evidence="1" type="ORF">EZS28_019321</name>
</gene>
<evidence type="ECO:0000313" key="1">
    <source>
        <dbReference type="EMBL" id="KAA6385151.1"/>
    </source>
</evidence>
<name>A0A5J4VRG7_9EUKA</name>
<organism evidence="1 2">
    <name type="scientific">Streblomastix strix</name>
    <dbReference type="NCBI Taxonomy" id="222440"/>
    <lineage>
        <taxon>Eukaryota</taxon>
        <taxon>Metamonada</taxon>
        <taxon>Preaxostyla</taxon>
        <taxon>Oxymonadida</taxon>
        <taxon>Streblomastigidae</taxon>
        <taxon>Streblomastix</taxon>
    </lineage>
</organism>
<dbReference type="EMBL" id="SNRW01005393">
    <property type="protein sequence ID" value="KAA6385151.1"/>
    <property type="molecule type" value="Genomic_DNA"/>
</dbReference>
<accession>A0A5J4VRG7</accession>
<evidence type="ECO:0000313" key="2">
    <source>
        <dbReference type="Proteomes" id="UP000324800"/>
    </source>
</evidence>
<proteinExistence type="predicted"/>
<dbReference type="AlphaFoldDB" id="A0A5J4VRG7"/>
<reference evidence="1 2" key="1">
    <citation type="submission" date="2019-03" db="EMBL/GenBank/DDBJ databases">
        <title>Single cell metagenomics reveals metabolic interactions within the superorganism composed of flagellate Streblomastix strix and complex community of Bacteroidetes bacteria on its surface.</title>
        <authorList>
            <person name="Treitli S.C."/>
            <person name="Kolisko M."/>
            <person name="Husnik F."/>
            <person name="Keeling P."/>
            <person name="Hampl V."/>
        </authorList>
    </citation>
    <scope>NUCLEOTIDE SEQUENCE [LARGE SCALE GENOMIC DNA]</scope>
    <source>
        <strain evidence="1">ST1C</strain>
    </source>
</reference>
<protein>
    <submittedName>
        <fullName evidence="1">Uncharacterized protein</fullName>
    </submittedName>
</protein>
<dbReference type="Proteomes" id="UP000324800">
    <property type="component" value="Unassembled WGS sequence"/>
</dbReference>
<comment type="caution">
    <text evidence="1">The sequence shown here is derived from an EMBL/GenBank/DDBJ whole genome shotgun (WGS) entry which is preliminary data.</text>
</comment>
<sequence length="72" mass="8480">MDSNPRTLAFFVDDEVQKSYIVNIPSAVRLFAFFIEKNSSFEILKYEYLSKPSAKPQQKGKLQWGQTWEFKL</sequence>